<evidence type="ECO:0008006" key="4">
    <source>
        <dbReference type="Google" id="ProtNLM"/>
    </source>
</evidence>
<organism evidence="2 3">
    <name type="scientific">Psychrosphaera aquimarina</name>
    <dbReference type="NCBI Taxonomy" id="2044854"/>
    <lineage>
        <taxon>Bacteria</taxon>
        <taxon>Pseudomonadati</taxon>
        <taxon>Pseudomonadota</taxon>
        <taxon>Gammaproteobacteria</taxon>
        <taxon>Alteromonadales</taxon>
        <taxon>Pseudoalteromonadaceae</taxon>
        <taxon>Psychrosphaera</taxon>
    </lineage>
</organism>
<protein>
    <recommendedName>
        <fullName evidence="4">Solute-binding protein family 3/N-terminal domain-containing protein</fullName>
    </recommendedName>
</protein>
<dbReference type="SUPFAM" id="SSF53850">
    <property type="entry name" value="Periplasmic binding protein-like II"/>
    <property type="match status" value="1"/>
</dbReference>
<keyword evidence="1" id="KW-0732">Signal</keyword>
<sequence>MAKVTRLLCLFLLIINGHAISKEFVIGVEDIPYYPLFDFNQTTPTYTTELFNEFGKQYGHTFRYVPLPIKRFEKWLEENEIDFKYPDNPRWFADKNAHKNLIFSDSTLELVAGTLTKSDSDLTEDNFKVLGTILGFYPSIWIEKIIDKQINLFEHPSTMVLVRQVLEGQLDGIDLEMSVVNHYLAKLGREGELIINKDFKYEVYDYHLSTIKHKDVILQFNEFIAKNKTYILQLKTKFNIIDHKPYLG</sequence>
<evidence type="ECO:0000256" key="1">
    <source>
        <dbReference type="SAM" id="SignalP"/>
    </source>
</evidence>
<feature type="chain" id="PRO_5046746691" description="Solute-binding protein family 3/N-terminal domain-containing protein" evidence="1">
    <location>
        <begin position="20"/>
        <end position="248"/>
    </location>
</feature>
<dbReference type="RefSeq" id="WP_315945770.1">
    <property type="nucleotide sequence ID" value="NZ_JAWCUA010000001.1"/>
</dbReference>
<evidence type="ECO:0000313" key="3">
    <source>
        <dbReference type="Proteomes" id="UP001257914"/>
    </source>
</evidence>
<gene>
    <name evidence="2" type="ORF">RT723_02530</name>
</gene>
<dbReference type="EMBL" id="JAWCUA010000001">
    <property type="protein sequence ID" value="MDU0111898.1"/>
    <property type="molecule type" value="Genomic_DNA"/>
</dbReference>
<feature type="signal peptide" evidence="1">
    <location>
        <begin position="1"/>
        <end position="19"/>
    </location>
</feature>
<evidence type="ECO:0000313" key="2">
    <source>
        <dbReference type="EMBL" id="MDU0111898.1"/>
    </source>
</evidence>
<reference evidence="2 3" key="1">
    <citation type="submission" date="2023-10" db="EMBL/GenBank/DDBJ databases">
        <title>Psychrosphaera aquimaarina strain SW33 isolated from seawater.</title>
        <authorList>
            <person name="Bayburt H."/>
            <person name="Kim J.M."/>
            <person name="Choi B.J."/>
            <person name="Jeon C.O."/>
        </authorList>
    </citation>
    <scope>NUCLEOTIDE SEQUENCE [LARGE SCALE GENOMIC DNA]</scope>
    <source>
        <strain evidence="2 3">KCTC 52743</strain>
    </source>
</reference>
<proteinExistence type="predicted"/>
<dbReference type="Proteomes" id="UP001257914">
    <property type="component" value="Unassembled WGS sequence"/>
</dbReference>
<dbReference type="Gene3D" id="3.40.190.10">
    <property type="entry name" value="Periplasmic binding protein-like II"/>
    <property type="match status" value="2"/>
</dbReference>
<name>A0ABU3QWU3_9GAMM</name>
<accession>A0ABU3QWU3</accession>
<keyword evidence="3" id="KW-1185">Reference proteome</keyword>
<comment type="caution">
    <text evidence="2">The sequence shown here is derived from an EMBL/GenBank/DDBJ whole genome shotgun (WGS) entry which is preliminary data.</text>
</comment>